<proteinExistence type="predicted"/>
<evidence type="ECO:0000256" key="1">
    <source>
        <dbReference type="SAM" id="MobiDB-lite"/>
    </source>
</evidence>
<feature type="region of interest" description="Disordered" evidence="1">
    <location>
        <begin position="123"/>
        <end position="182"/>
    </location>
</feature>
<evidence type="ECO:0000313" key="2">
    <source>
        <dbReference type="EMBL" id="DAA03613.1"/>
    </source>
</evidence>
<dbReference type="AlphaFoldDB" id="Q6IHK2"/>
<reference evidence="2" key="1">
    <citation type="journal article" date="2003" name="Genome Biol.">
        <title>An integrated gene annotation and transcriptional profiling approach towards the full gene content of the Drosophila genome.</title>
        <authorList>
            <person name="Hild M."/>
            <person name="Beckmann B."/>
            <person name="Haas S.A."/>
            <person name="Koch B."/>
            <person name="Solovyev V."/>
            <person name="Busold C."/>
            <person name="Fellenberg K."/>
            <person name="Boutros M."/>
            <person name="Vingron M."/>
            <person name="Sauer F."/>
            <person name="Hoheisel J.D."/>
            <person name="Paro R."/>
        </authorList>
    </citation>
    <scope>NUCLEOTIDE SEQUENCE</scope>
</reference>
<accession>Q6IHK2</accession>
<gene>
    <name evidence="2" type="ORF">HDC02369</name>
</gene>
<sequence>MHLQNQLEEGKGTGCSDSLMCLCFRLMSGCFGVRNPEATGLKVLHGLCGESELSCPETGTWPGPRGECVPALPYALAKYSLHSKNTLGPFCLSHILEGTSNKIDLILNSIRVKRTNRCEEHMQHMGPNDYQAATGNPQPRTKETNRRDLLPDWPTKQFKGKATKESGEVFPNGTRETEKVSI</sequence>
<feature type="compositionally biased region" description="Basic and acidic residues" evidence="1">
    <location>
        <begin position="140"/>
        <end position="150"/>
    </location>
</feature>
<organism evidence="2">
    <name type="scientific">Drosophila melanogaster</name>
    <name type="common">Fruit fly</name>
    <dbReference type="NCBI Taxonomy" id="7227"/>
    <lineage>
        <taxon>Eukaryota</taxon>
        <taxon>Metazoa</taxon>
        <taxon>Ecdysozoa</taxon>
        <taxon>Arthropoda</taxon>
        <taxon>Hexapoda</taxon>
        <taxon>Insecta</taxon>
        <taxon>Pterygota</taxon>
        <taxon>Neoptera</taxon>
        <taxon>Endopterygota</taxon>
        <taxon>Diptera</taxon>
        <taxon>Brachycera</taxon>
        <taxon>Muscomorpha</taxon>
        <taxon>Ephydroidea</taxon>
        <taxon>Drosophilidae</taxon>
        <taxon>Drosophila</taxon>
        <taxon>Sophophora</taxon>
    </lineage>
</organism>
<dbReference type="EMBL" id="BK003414">
    <property type="protein sequence ID" value="DAA03613.1"/>
    <property type="molecule type" value="Genomic_DNA"/>
</dbReference>
<name>Q6IHK2_DROME</name>
<protein>
    <submittedName>
        <fullName evidence="2">HDC02369</fullName>
    </submittedName>
</protein>